<keyword evidence="2" id="KW-0813">Transport</keyword>
<feature type="binding site" evidence="5">
    <location>
        <position position="127"/>
    </location>
    <ligand>
        <name>spermidine</name>
        <dbReference type="ChEBI" id="CHEBI:57834"/>
    </ligand>
</feature>
<proteinExistence type="predicted"/>
<dbReference type="KEGG" id="tsin:OXH18_09195"/>
<evidence type="ECO:0000313" key="7">
    <source>
        <dbReference type="Proteomes" id="UP001163152"/>
    </source>
</evidence>
<sequence length="391" mass="42704">MPPQTSRSPQWRLANRFSATTRRRFLLGSAAAASSIILSNCARSIGTTGTDDATEGSLTATSTANADNKTLYIYSWSSYIDPDVMQAFETKTGIKPIVDTYDSNEAMLAKLQAGGGNQYSIICPSDYMVTQMVDAEMLLPIDHTQLSGLDQLKPQWRNPGYDPNNAHSVPLAWGTTGFMYNPDKTGTTVQGWEYVFENANALTRQVTLLNDVREVFGGVLMHLGYSINSTDPAEIEAAYQALVDLKPAIAAFMSFGWEDQLSNGDTTISQVFSVDAIALADENPNLTYITPATGTSLWTDTIAIPKTAPNPTAAYEWINFMLAPENSVGLVERLKFATPNQAVFEQLSADLKSNTNLFPPDDILAKCQGLAPLPQEAANLYDRYWTQLTSS</sequence>
<dbReference type="GO" id="GO:0015846">
    <property type="term" value="P:polyamine transport"/>
    <property type="evidence" value="ECO:0007669"/>
    <property type="project" value="InterPro"/>
</dbReference>
<dbReference type="InterPro" id="IPR006311">
    <property type="entry name" value="TAT_signal"/>
</dbReference>
<evidence type="ECO:0000256" key="1">
    <source>
        <dbReference type="ARBA" id="ARBA00004418"/>
    </source>
</evidence>
<keyword evidence="7" id="KW-1185">Reference proteome</keyword>
<dbReference type="GO" id="GO:0019808">
    <property type="term" value="F:polyamine binding"/>
    <property type="evidence" value="ECO:0007669"/>
    <property type="project" value="InterPro"/>
</dbReference>
<keyword evidence="4" id="KW-0574">Periplasm</keyword>
<evidence type="ECO:0000256" key="2">
    <source>
        <dbReference type="ARBA" id="ARBA00022448"/>
    </source>
</evidence>
<reference evidence="6" key="1">
    <citation type="submission" date="2022-12" db="EMBL/GenBank/DDBJ databases">
        <title>Polyphasic identification of a Novel Hot-Spring Cyanobacterium Ocullathermofonsia sinensis gen nov. sp. nov. and Genomic Insights on its Adaptations to the Thermal Habitat.</title>
        <authorList>
            <person name="Daroch M."/>
            <person name="Tang J."/>
            <person name="Jiang Y."/>
        </authorList>
    </citation>
    <scope>NUCLEOTIDE SEQUENCE</scope>
    <source>
        <strain evidence="6">PKUAC-SCTA174</strain>
    </source>
</reference>
<dbReference type="PIRSF" id="PIRSF019574">
    <property type="entry name" value="Periplasmic_polyamine_BP"/>
    <property type="match status" value="1"/>
</dbReference>
<dbReference type="SUPFAM" id="SSF53850">
    <property type="entry name" value="Periplasmic binding protein-like II"/>
    <property type="match status" value="1"/>
</dbReference>
<dbReference type="Gene3D" id="3.40.190.10">
    <property type="entry name" value="Periplasmic binding protein-like II"/>
    <property type="match status" value="2"/>
</dbReference>
<dbReference type="InterPro" id="IPR006059">
    <property type="entry name" value="SBP"/>
</dbReference>
<gene>
    <name evidence="6" type="ORF">OXH18_09195</name>
</gene>
<dbReference type="Pfam" id="PF13416">
    <property type="entry name" value="SBP_bac_8"/>
    <property type="match status" value="1"/>
</dbReference>
<dbReference type="GO" id="GO:0042597">
    <property type="term" value="C:periplasmic space"/>
    <property type="evidence" value="ECO:0007669"/>
    <property type="project" value="UniProtKB-SubCell"/>
</dbReference>
<dbReference type="PANTHER" id="PTHR30222:SF17">
    <property type="entry name" value="SPERMIDINE_PUTRESCINE-BINDING PERIPLASMIC PROTEIN"/>
    <property type="match status" value="1"/>
</dbReference>
<dbReference type="Proteomes" id="UP001163152">
    <property type="component" value="Chromosome"/>
</dbReference>
<dbReference type="PROSITE" id="PS51318">
    <property type="entry name" value="TAT"/>
    <property type="match status" value="1"/>
</dbReference>
<protein>
    <submittedName>
        <fullName evidence="6">Spermidine/putrescine ABC transporter substrate-binding protein</fullName>
    </submittedName>
</protein>
<name>A0A9E8ZI49_9CYAN</name>
<dbReference type="CDD" id="cd13590">
    <property type="entry name" value="PBP2_PotD_PotF_like"/>
    <property type="match status" value="1"/>
</dbReference>
<dbReference type="EMBL" id="CP113797">
    <property type="protein sequence ID" value="WAL62142.1"/>
    <property type="molecule type" value="Genomic_DNA"/>
</dbReference>
<feature type="binding site" evidence="5">
    <location>
        <begin position="211"/>
        <end position="214"/>
    </location>
    <ligand>
        <name>spermidine</name>
        <dbReference type="ChEBI" id="CHEBI:57834"/>
    </ligand>
</feature>
<dbReference type="PANTHER" id="PTHR30222">
    <property type="entry name" value="SPERMIDINE/PUTRESCINE-BINDING PERIPLASMIC PROTEIN"/>
    <property type="match status" value="1"/>
</dbReference>
<dbReference type="PRINTS" id="PR00909">
    <property type="entry name" value="SPERMDNBNDNG"/>
</dbReference>
<dbReference type="AlphaFoldDB" id="A0A9E8ZI49"/>
<dbReference type="RefSeq" id="WP_268612267.1">
    <property type="nucleotide sequence ID" value="NZ_CP113797.1"/>
</dbReference>
<evidence type="ECO:0000256" key="4">
    <source>
        <dbReference type="ARBA" id="ARBA00022764"/>
    </source>
</evidence>
<evidence type="ECO:0000256" key="3">
    <source>
        <dbReference type="ARBA" id="ARBA00022729"/>
    </source>
</evidence>
<comment type="subcellular location">
    <subcellularLocation>
        <location evidence="1">Periplasm</location>
    </subcellularLocation>
</comment>
<accession>A0A9E8ZI49</accession>
<evidence type="ECO:0000256" key="5">
    <source>
        <dbReference type="PIRSR" id="PIRSR019574-1"/>
    </source>
</evidence>
<organism evidence="6 7">
    <name type="scientific">Thermocoleostomius sinensis A174</name>
    <dbReference type="NCBI Taxonomy" id="2016057"/>
    <lineage>
        <taxon>Bacteria</taxon>
        <taxon>Bacillati</taxon>
        <taxon>Cyanobacteriota</taxon>
        <taxon>Cyanophyceae</taxon>
        <taxon>Oculatellales</taxon>
        <taxon>Oculatellaceae</taxon>
        <taxon>Thermocoleostomius</taxon>
    </lineage>
</organism>
<evidence type="ECO:0000313" key="6">
    <source>
        <dbReference type="EMBL" id="WAL62142.1"/>
    </source>
</evidence>
<keyword evidence="3" id="KW-0732">Signal</keyword>
<dbReference type="InterPro" id="IPR001188">
    <property type="entry name" value="Sperm_putr-bd"/>
</dbReference>